<reference evidence="4 5" key="1">
    <citation type="submission" date="2018-10" db="EMBL/GenBank/DDBJ databases">
        <title>Draft genome sequence of Bacillus salarius IM0101, isolated from a hypersaline soil in Inner Mongolia, China.</title>
        <authorList>
            <person name="Yamprayoonswat W."/>
            <person name="Boonvisut S."/>
            <person name="Jumpathong W."/>
            <person name="Sittihan S."/>
            <person name="Ruangsuj P."/>
            <person name="Wanthongcharoen S."/>
            <person name="Thongpramul N."/>
            <person name="Pimmason S."/>
            <person name="Yu B."/>
            <person name="Yasawong M."/>
        </authorList>
    </citation>
    <scope>NUCLEOTIDE SEQUENCE [LARGE SCALE GENOMIC DNA]</scope>
    <source>
        <strain evidence="4 5">IM0101</strain>
    </source>
</reference>
<dbReference type="NCBIfam" id="TIGR00129">
    <property type="entry name" value="fdhD_narQ"/>
    <property type="match status" value="1"/>
</dbReference>
<organism evidence="4 5">
    <name type="scientific">Salibacterium salarium</name>
    <dbReference type="NCBI Taxonomy" id="284579"/>
    <lineage>
        <taxon>Bacteria</taxon>
        <taxon>Bacillati</taxon>
        <taxon>Bacillota</taxon>
        <taxon>Bacilli</taxon>
        <taxon>Bacillales</taxon>
        <taxon>Bacillaceae</taxon>
    </lineage>
</organism>
<comment type="caution">
    <text evidence="4">The sequence shown here is derived from an EMBL/GenBank/DDBJ whole genome shotgun (WGS) entry which is preliminary data.</text>
</comment>
<comment type="similarity">
    <text evidence="3">Belongs to the FdhD family.</text>
</comment>
<protein>
    <recommendedName>
        <fullName evidence="3">Sulfur carrier protein FdhD</fullName>
    </recommendedName>
</protein>
<dbReference type="GO" id="GO:0005737">
    <property type="term" value="C:cytoplasm"/>
    <property type="evidence" value="ECO:0007669"/>
    <property type="project" value="UniProtKB-SubCell"/>
</dbReference>
<dbReference type="Gene3D" id="3.10.20.10">
    <property type="match status" value="1"/>
</dbReference>
<dbReference type="GO" id="GO:0097163">
    <property type="term" value="F:sulfur carrier activity"/>
    <property type="evidence" value="ECO:0007669"/>
    <property type="project" value="UniProtKB-UniRule"/>
</dbReference>
<evidence type="ECO:0000256" key="1">
    <source>
        <dbReference type="ARBA" id="ARBA00022490"/>
    </source>
</evidence>
<dbReference type="Pfam" id="PF02634">
    <property type="entry name" value="FdhD-NarQ"/>
    <property type="match status" value="1"/>
</dbReference>
<evidence type="ECO:0000256" key="2">
    <source>
        <dbReference type="ARBA" id="ARBA00023150"/>
    </source>
</evidence>
<proteinExistence type="inferred from homology"/>
<dbReference type="HAMAP" id="MF_00187">
    <property type="entry name" value="FdhD"/>
    <property type="match status" value="1"/>
</dbReference>
<sequence length="340" mass="38308">MSLKKPISSYRNGTFQNVYDDVVTEVPLTIFINNEEFATMVCSPFHFKELVVGFLFSEGVILFKKDIKSLDMDEDKGFAYVQLTKQLVHNQSFYSKRFIGSCCGKSRQFYFHSDVKTAKTSMTDASLSADQCIQLMENLQQNSDVFKETGGVHNAAVCSHSEIFVNRADIGRHNALDKLYGYCLLNNISVRDKMLVFSGRLSSEVLTKASKIGVGIVLSKSAPTDLAVKLAEDLNITAVGFIRGSSFNIYSHSHRITQNEKGDTTMGSCNIDHSEESVREKLESQKSYLPVSLYQNCKNILNENLHQDTLNEVFHLLKKYDLADEAEQQDRNKKLSTLVE</sequence>
<keyword evidence="2 3" id="KW-0501">Molybdenum cofactor biosynthesis</keyword>
<dbReference type="GO" id="GO:0016783">
    <property type="term" value="F:sulfurtransferase activity"/>
    <property type="evidence" value="ECO:0007669"/>
    <property type="project" value="InterPro"/>
</dbReference>
<dbReference type="GO" id="GO:0006777">
    <property type="term" value="P:Mo-molybdopterin cofactor biosynthetic process"/>
    <property type="evidence" value="ECO:0007669"/>
    <property type="project" value="UniProtKB-UniRule"/>
</dbReference>
<dbReference type="SUPFAM" id="SSF53927">
    <property type="entry name" value="Cytidine deaminase-like"/>
    <property type="match status" value="1"/>
</dbReference>
<dbReference type="PANTHER" id="PTHR30592:SF1">
    <property type="entry name" value="SULFUR CARRIER PROTEIN FDHD"/>
    <property type="match status" value="1"/>
</dbReference>
<comment type="caution">
    <text evidence="3">Lacks conserved residue(s) required for the propagation of feature annotation.</text>
</comment>
<evidence type="ECO:0000313" key="4">
    <source>
        <dbReference type="EMBL" id="RSL30223.1"/>
    </source>
</evidence>
<comment type="function">
    <text evidence="3">Required for formate dehydrogenase (FDH) activity. Acts as a sulfur carrier protein that transfers sulfur from IscS to the molybdenum cofactor prior to its insertion into FDH.</text>
</comment>
<dbReference type="EMBL" id="RBVX01000041">
    <property type="protein sequence ID" value="RSL30223.1"/>
    <property type="molecule type" value="Genomic_DNA"/>
</dbReference>
<feature type="active site" description="Cysteine persulfide intermediate" evidence="3">
    <location>
        <position position="103"/>
    </location>
</feature>
<dbReference type="InterPro" id="IPR016193">
    <property type="entry name" value="Cytidine_deaminase-like"/>
</dbReference>
<comment type="subcellular location">
    <subcellularLocation>
        <location evidence="3">Cytoplasm</location>
    </subcellularLocation>
</comment>
<dbReference type="Gene3D" id="3.40.140.10">
    <property type="entry name" value="Cytidine Deaminase, domain 2"/>
    <property type="match status" value="1"/>
</dbReference>
<evidence type="ECO:0000313" key="5">
    <source>
        <dbReference type="Proteomes" id="UP000275076"/>
    </source>
</evidence>
<dbReference type="OrthoDB" id="9782042at2"/>
<dbReference type="PANTHER" id="PTHR30592">
    <property type="entry name" value="FORMATE DEHYDROGENASE"/>
    <property type="match status" value="1"/>
</dbReference>
<gene>
    <name evidence="3 4" type="primary">fdhD</name>
    <name evidence="4" type="ORF">D7Z54_27240</name>
</gene>
<name>A0A3R9P3E4_9BACI</name>
<keyword evidence="5" id="KW-1185">Reference proteome</keyword>
<keyword evidence="1 3" id="KW-0963">Cytoplasm</keyword>
<keyword evidence="4" id="KW-0808">Transferase</keyword>
<dbReference type="Proteomes" id="UP000275076">
    <property type="component" value="Unassembled WGS sequence"/>
</dbReference>
<dbReference type="InterPro" id="IPR003786">
    <property type="entry name" value="FdhD"/>
</dbReference>
<dbReference type="AlphaFoldDB" id="A0A3R9P3E4"/>
<accession>A0A3R9P3E4</accession>
<evidence type="ECO:0000256" key="3">
    <source>
        <dbReference type="HAMAP-Rule" id="MF_00187"/>
    </source>
</evidence>